<evidence type="ECO:0000256" key="10">
    <source>
        <dbReference type="ARBA" id="ARBA00023167"/>
    </source>
</evidence>
<dbReference type="InterPro" id="IPR039261">
    <property type="entry name" value="FNR_nucleotide-bd"/>
</dbReference>
<gene>
    <name evidence="16" type="ORF">CPEL01642_LOCUS16262</name>
</gene>
<reference evidence="16" key="1">
    <citation type="submission" date="2021-01" db="EMBL/GenBank/DDBJ databases">
        <authorList>
            <person name="Corre E."/>
            <person name="Pelletier E."/>
            <person name="Niang G."/>
            <person name="Scheremetjew M."/>
            <person name="Finn R."/>
            <person name="Kale V."/>
            <person name="Holt S."/>
            <person name="Cochrane G."/>
            <person name="Meng A."/>
            <person name="Brown T."/>
            <person name="Cohen L."/>
        </authorList>
    </citation>
    <scope>NUCLEOTIDE SEQUENCE</scope>
    <source>
        <strain evidence="16">PLY182g</strain>
    </source>
</reference>
<dbReference type="AlphaFoldDB" id="A0A7S0Q5Y7"/>
<dbReference type="InterPro" id="IPR008254">
    <property type="entry name" value="Flavodoxin/NO_synth"/>
</dbReference>
<evidence type="ECO:0000256" key="12">
    <source>
        <dbReference type="ARBA" id="ARBA00040659"/>
    </source>
</evidence>
<evidence type="ECO:0000259" key="15">
    <source>
        <dbReference type="PROSITE" id="PS51384"/>
    </source>
</evidence>
<keyword evidence="3" id="KW-0028">Amino-acid biosynthesis</keyword>
<dbReference type="PANTHER" id="PTHR19384">
    <property type="entry name" value="NITRIC OXIDE SYNTHASE-RELATED"/>
    <property type="match status" value="1"/>
</dbReference>
<dbReference type="GO" id="GO:0050667">
    <property type="term" value="P:homocysteine metabolic process"/>
    <property type="evidence" value="ECO:0007669"/>
    <property type="project" value="TreeGrafter"/>
</dbReference>
<dbReference type="InterPro" id="IPR001094">
    <property type="entry name" value="Flavdoxin-like"/>
</dbReference>
<dbReference type="SUPFAM" id="SSF63380">
    <property type="entry name" value="Riboflavin synthase domain-like"/>
    <property type="match status" value="1"/>
</dbReference>
<keyword evidence="5" id="KW-0288">FMN</keyword>
<keyword evidence="10" id="KW-0486">Methionine biosynthesis</keyword>
<keyword evidence="6" id="KW-0949">S-adenosyl-L-methionine</keyword>
<keyword evidence="7" id="KW-0274">FAD</keyword>
<dbReference type="SUPFAM" id="SSF52218">
    <property type="entry name" value="Flavoproteins"/>
    <property type="match status" value="1"/>
</dbReference>
<dbReference type="PRINTS" id="PR00369">
    <property type="entry name" value="FLAVODOXIN"/>
</dbReference>
<dbReference type="PROSITE" id="PS50902">
    <property type="entry name" value="FLAVODOXIN_LIKE"/>
    <property type="match status" value="1"/>
</dbReference>
<dbReference type="PRINTS" id="PR00371">
    <property type="entry name" value="FPNCR"/>
</dbReference>
<evidence type="ECO:0000256" key="3">
    <source>
        <dbReference type="ARBA" id="ARBA00022605"/>
    </source>
</evidence>
<dbReference type="EMBL" id="HBEY01034154">
    <property type="protein sequence ID" value="CAD8612882.1"/>
    <property type="molecule type" value="Transcribed_RNA"/>
</dbReference>
<dbReference type="Pfam" id="PF00175">
    <property type="entry name" value="NAD_binding_1"/>
    <property type="match status" value="1"/>
</dbReference>
<keyword evidence="8" id="KW-0521">NADP</keyword>
<dbReference type="SUPFAM" id="SSF52343">
    <property type="entry name" value="Ferredoxin reductase-like, C-terminal NADP-linked domain"/>
    <property type="match status" value="1"/>
</dbReference>
<dbReference type="FunFam" id="3.40.50.80:FF:000001">
    <property type="entry name" value="NADPH--cytochrome P450 reductase 1"/>
    <property type="match status" value="1"/>
</dbReference>
<evidence type="ECO:0000256" key="13">
    <source>
        <dbReference type="SAM" id="MobiDB-lite"/>
    </source>
</evidence>
<dbReference type="PANTHER" id="PTHR19384:SF84">
    <property type="entry name" value="METHIONINE SYNTHASE REDUCTASE"/>
    <property type="match status" value="1"/>
</dbReference>
<evidence type="ECO:0000313" key="16">
    <source>
        <dbReference type="EMBL" id="CAD8612882.1"/>
    </source>
</evidence>
<dbReference type="InterPro" id="IPR001433">
    <property type="entry name" value="OxRdtase_FAD/NAD-bd"/>
</dbReference>
<keyword evidence="4" id="KW-0285">Flavoprotein</keyword>
<evidence type="ECO:0000256" key="5">
    <source>
        <dbReference type="ARBA" id="ARBA00022643"/>
    </source>
</evidence>
<dbReference type="GO" id="GO:0030586">
    <property type="term" value="F:[methionine synthase] reductase (NADPH) activity"/>
    <property type="evidence" value="ECO:0007669"/>
    <property type="project" value="UniProtKB-EC"/>
</dbReference>
<dbReference type="InterPro" id="IPR017938">
    <property type="entry name" value="Riboflavin_synthase-like_b-brl"/>
</dbReference>
<dbReference type="GO" id="GO:0010181">
    <property type="term" value="F:FMN binding"/>
    <property type="evidence" value="ECO:0007669"/>
    <property type="project" value="InterPro"/>
</dbReference>
<dbReference type="InterPro" id="IPR017927">
    <property type="entry name" value="FAD-bd_FR_type"/>
</dbReference>
<evidence type="ECO:0000256" key="8">
    <source>
        <dbReference type="ARBA" id="ARBA00022857"/>
    </source>
</evidence>
<dbReference type="Gene3D" id="3.40.50.360">
    <property type="match status" value="1"/>
</dbReference>
<keyword evidence="9" id="KW-0560">Oxidoreductase</keyword>
<feature type="domain" description="Flavodoxin-like" evidence="14">
    <location>
        <begin position="5"/>
        <end position="147"/>
    </location>
</feature>
<evidence type="ECO:0000256" key="4">
    <source>
        <dbReference type="ARBA" id="ARBA00022630"/>
    </source>
</evidence>
<dbReference type="Gene3D" id="2.40.30.10">
    <property type="entry name" value="Translation factors"/>
    <property type="match status" value="1"/>
</dbReference>
<proteinExistence type="predicted"/>
<dbReference type="GO" id="GO:0050660">
    <property type="term" value="F:flavin adenine dinucleotide binding"/>
    <property type="evidence" value="ECO:0007669"/>
    <property type="project" value="TreeGrafter"/>
</dbReference>
<evidence type="ECO:0000256" key="9">
    <source>
        <dbReference type="ARBA" id="ARBA00023002"/>
    </source>
</evidence>
<sequence length="637" mass="68329">MSNRVLVLYGTQTGNSRAVAAELGTQASEHGFEASVMGMEGFKAIDFEANTLPLVLVCSSTGNGDAPDNAEKFLRYVKKRTTPKVFASSPFCVCALGDSNYELFCEIGKLFDTHLERLGGKRFLKRCDVDEVDGLETHIEPWQTKLWAALTQLAAGDDVIAGTPVDARDVAPPSDPPVVAPPDTNEADEEGAGCSAEEPLHAPIAAARWLTPPPSDSPTGDARLDAEARAVLHVELDVSGGCRAIQQLEPGDALAVMARNDETEVAALLSHLAADAEASLHTASSPTPPAHLSAKGLTAREAMARCVDIGSTSTWPPLPLLKLLLKHVAEAEAEAHLLSQLRLATAGSADSRSAHTELQREKPSLVQLLRRLAVAPPVLELLDVLPPLAPRWYSLSSSYLACPGRAHLCLSLTTYLTSDSTGAKELRLGVASHFIANVAAPIIGNEVEPSARPTLAVYRRPPSGNELRLPKAASTPIFLVGPGTGVAPFRAFLQHRRYQNARKQMGATTLYFGCRSCEEDYLYADELELMSATGAIKLRTAFSREGALAAAGYWRGVRLNIPYVQDLLEEDGLRLCEALFEHGGHIYVCGDGQAMAADVHAALLRVVETTLKVTGEEAQKQLAKLAAEGRYTKEVWI</sequence>
<organism evidence="16">
    <name type="scientific">Coccolithus braarudii</name>
    <dbReference type="NCBI Taxonomy" id="221442"/>
    <lineage>
        <taxon>Eukaryota</taxon>
        <taxon>Haptista</taxon>
        <taxon>Haptophyta</taxon>
        <taxon>Prymnesiophyceae</taxon>
        <taxon>Coccolithales</taxon>
        <taxon>Coccolithaceae</taxon>
        <taxon>Coccolithus</taxon>
    </lineage>
</organism>
<feature type="region of interest" description="Disordered" evidence="13">
    <location>
        <begin position="164"/>
        <end position="191"/>
    </location>
</feature>
<dbReference type="Gene3D" id="3.40.50.80">
    <property type="entry name" value="Nucleotide-binding domain of ferredoxin-NADP reductase (FNR) module"/>
    <property type="match status" value="1"/>
</dbReference>
<evidence type="ECO:0000256" key="11">
    <source>
        <dbReference type="ARBA" id="ARBA00039088"/>
    </source>
</evidence>
<dbReference type="PROSITE" id="PS51384">
    <property type="entry name" value="FAD_FR"/>
    <property type="match status" value="1"/>
</dbReference>
<evidence type="ECO:0000256" key="2">
    <source>
        <dbReference type="ARBA" id="ARBA00001974"/>
    </source>
</evidence>
<protein>
    <recommendedName>
        <fullName evidence="12">Methionine synthase reductase</fullName>
        <ecNumber evidence="11">1.16.1.8</ecNumber>
    </recommendedName>
</protein>
<dbReference type="GO" id="GO:0005829">
    <property type="term" value="C:cytosol"/>
    <property type="evidence" value="ECO:0007669"/>
    <property type="project" value="TreeGrafter"/>
</dbReference>
<comment type="cofactor">
    <cofactor evidence="1">
        <name>FMN</name>
        <dbReference type="ChEBI" id="CHEBI:58210"/>
    </cofactor>
</comment>
<name>A0A7S0Q5Y7_9EUKA</name>
<feature type="domain" description="FAD-binding FR-type" evidence="15">
    <location>
        <begin position="197"/>
        <end position="469"/>
    </location>
</feature>
<comment type="cofactor">
    <cofactor evidence="2">
        <name>FAD</name>
        <dbReference type="ChEBI" id="CHEBI:57692"/>
    </cofactor>
</comment>
<dbReference type="GO" id="GO:0009086">
    <property type="term" value="P:methionine biosynthetic process"/>
    <property type="evidence" value="ECO:0007669"/>
    <property type="project" value="UniProtKB-KW"/>
</dbReference>
<dbReference type="InterPro" id="IPR001709">
    <property type="entry name" value="Flavoprot_Pyr_Nucl_cyt_Rdtase"/>
</dbReference>
<dbReference type="InterPro" id="IPR003097">
    <property type="entry name" value="CysJ-like_FAD-binding"/>
</dbReference>
<dbReference type="InterPro" id="IPR029039">
    <property type="entry name" value="Flavoprotein-like_sf"/>
</dbReference>
<dbReference type="Pfam" id="PF00667">
    <property type="entry name" value="FAD_binding_1"/>
    <property type="match status" value="1"/>
</dbReference>
<evidence type="ECO:0000256" key="7">
    <source>
        <dbReference type="ARBA" id="ARBA00022827"/>
    </source>
</evidence>
<dbReference type="Gene3D" id="1.20.990.10">
    <property type="entry name" value="NADPH-cytochrome p450 Reductase, Chain A, domain 3"/>
    <property type="match status" value="1"/>
</dbReference>
<dbReference type="EC" id="1.16.1.8" evidence="11"/>
<dbReference type="InterPro" id="IPR023173">
    <property type="entry name" value="NADPH_Cyt_P450_Rdtase_alpha"/>
</dbReference>
<accession>A0A7S0Q5Y7</accession>
<evidence type="ECO:0000256" key="1">
    <source>
        <dbReference type="ARBA" id="ARBA00001917"/>
    </source>
</evidence>
<evidence type="ECO:0000259" key="14">
    <source>
        <dbReference type="PROSITE" id="PS50902"/>
    </source>
</evidence>
<evidence type="ECO:0000256" key="6">
    <source>
        <dbReference type="ARBA" id="ARBA00022691"/>
    </source>
</evidence>
<dbReference type="Pfam" id="PF00258">
    <property type="entry name" value="Flavodoxin_1"/>
    <property type="match status" value="1"/>
</dbReference>